<dbReference type="Proteomes" id="UP001301769">
    <property type="component" value="Unassembled WGS sequence"/>
</dbReference>
<evidence type="ECO:0000313" key="2">
    <source>
        <dbReference type="Proteomes" id="UP001301769"/>
    </source>
</evidence>
<evidence type="ECO:0000313" key="1">
    <source>
        <dbReference type="EMBL" id="KAK4213910.1"/>
    </source>
</evidence>
<gene>
    <name evidence="1" type="ORF">QBC37DRAFT_343255</name>
</gene>
<sequence>MSLQVAAGAGSLVALGIGAGDIASIISLGRRVGNWWTARSGDLEMLALLGEDGSSILKRRGILDIFAFNKRWRKHIRLLANGTPLCLNEKNINNVVNNIEDLLQELPLFTCIMVCLVAVLEQFADRRLVQTLLHNVLKALLRLHADGEEILRSQYTSRINGWRSTACIRGLTNRAEHCRMSLVQEGSIQSGHIPAMESKHLEDFLVWLLSTNDASFKTGSSDVAGIAFCLADLGMDILHVHGAGFSEERHEGTCSVVYSEEPFFQNPSSAETGAARSLARSLSITIPINHPWECISVFPIGIQLQNQCRGAWKEGQKAAKAVKIGIVCKETASGEKTRIAARPRQDIQYAIIDGGEPADRTTPEINIIAVNYGLVMNQELLDGLQNNNCLGSIPPDLISWVNESTESNTYAAVTGGIAAPEMQDERKITAFCIFQAFFMGYYYDVFGRLIDTSSLSLQTVEGAWGFRSEDLLRRMRFSFLRGVVTSPINTMPNVRLLSRRGMLDILAMFFMGSSETILNDERYKPSGCMGIIGRRTMLINSLLGKCASPREIAGFTLLDVDVGGIPRDHNGLVMAGENIPSRGTDMLDQRAVASRAQMGLGERSTDVDATFNVEADWDGNPDSALVCVRYKGRRITTLSPMVADSHFCKRYTTPQPLPSQTASATVPVSGRSCLDQGLEVDLATIMRQDSELPTSPIREVPVLVQTLDRPRLRYACAALYHDTLSFCAVATDCVQRAHKDAIAGSSKKAVPIVLIAGMTDHTGNVPPVRARTEPAEIDVYEITGPR</sequence>
<comment type="caution">
    <text evidence="1">The sequence shown here is derived from an EMBL/GenBank/DDBJ whole genome shotgun (WGS) entry which is preliminary data.</text>
</comment>
<dbReference type="EMBL" id="MU858102">
    <property type="protein sequence ID" value="KAK4213910.1"/>
    <property type="molecule type" value="Genomic_DNA"/>
</dbReference>
<protein>
    <submittedName>
        <fullName evidence="1">Uncharacterized protein</fullName>
    </submittedName>
</protein>
<dbReference type="AlphaFoldDB" id="A0AAN7BAG1"/>
<accession>A0AAN7BAG1</accession>
<name>A0AAN7BAG1_9PEZI</name>
<organism evidence="1 2">
    <name type="scientific">Rhypophila decipiens</name>
    <dbReference type="NCBI Taxonomy" id="261697"/>
    <lineage>
        <taxon>Eukaryota</taxon>
        <taxon>Fungi</taxon>
        <taxon>Dikarya</taxon>
        <taxon>Ascomycota</taxon>
        <taxon>Pezizomycotina</taxon>
        <taxon>Sordariomycetes</taxon>
        <taxon>Sordariomycetidae</taxon>
        <taxon>Sordariales</taxon>
        <taxon>Naviculisporaceae</taxon>
        <taxon>Rhypophila</taxon>
    </lineage>
</organism>
<proteinExistence type="predicted"/>
<keyword evidence="2" id="KW-1185">Reference proteome</keyword>
<reference evidence="1" key="1">
    <citation type="journal article" date="2023" name="Mol. Phylogenet. Evol.">
        <title>Genome-scale phylogeny and comparative genomics of the fungal order Sordariales.</title>
        <authorList>
            <person name="Hensen N."/>
            <person name="Bonometti L."/>
            <person name="Westerberg I."/>
            <person name="Brannstrom I.O."/>
            <person name="Guillou S."/>
            <person name="Cros-Aarteil S."/>
            <person name="Calhoun S."/>
            <person name="Haridas S."/>
            <person name="Kuo A."/>
            <person name="Mondo S."/>
            <person name="Pangilinan J."/>
            <person name="Riley R."/>
            <person name="LaButti K."/>
            <person name="Andreopoulos B."/>
            <person name="Lipzen A."/>
            <person name="Chen C."/>
            <person name="Yan M."/>
            <person name="Daum C."/>
            <person name="Ng V."/>
            <person name="Clum A."/>
            <person name="Steindorff A."/>
            <person name="Ohm R.A."/>
            <person name="Martin F."/>
            <person name="Silar P."/>
            <person name="Natvig D.O."/>
            <person name="Lalanne C."/>
            <person name="Gautier V."/>
            <person name="Ament-Velasquez S.L."/>
            <person name="Kruys A."/>
            <person name="Hutchinson M.I."/>
            <person name="Powell A.J."/>
            <person name="Barry K."/>
            <person name="Miller A.N."/>
            <person name="Grigoriev I.V."/>
            <person name="Debuchy R."/>
            <person name="Gladieux P."/>
            <person name="Hiltunen Thoren M."/>
            <person name="Johannesson H."/>
        </authorList>
    </citation>
    <scope>NUCLEOTIDE SEQUENCE</scope>
    <source>
        <strain evidence="1">PSN293</strain>
    </source>
</reference>
<reference evidence="1" key="2">
    <citation type="submission" date="2023-05" db="EMBL/GenBank/DDBJ databases">
        <authorList>
            <consortium name="Lawrence Berkeley National Laboratory"/>
            <person name="Steindorff A."/>
            <person name="Hensen N."/>
            <person name="Bonometti L."/>
            <person name="Westerberg I."/>
            <person name="Brannstrom I.O."/>
            <person name="Guillou S."/>
            <person name="Cros-Aarteil S."/>
            <person name="Calhoun S."/>
            <person name="Haridas S."/>
            <person name="Kuo A."/>
            <person name="Mondo S."/>
            <person name="Pangilinan J."/>
            <person name="Riley R."/>
            <person name="Labutti K."/>
            <person name="Andreopoulos B."/>
            <person name="Lipzen A."/>
            <person name="Chen C."/>
            <person name="Yanf M."/>
            <person name="Daum C."/>
            <person name="Ng V."/>
            <person name="Clum A."/>
            <person name="Ohm R."/>
            <person name="Martin F."/>
            <person name="Silar P."/>
            <person name="Natvig D."/>
            <person name="Lalanne C."/>
            <person name="Gautier V."/>
            <person name="Ament-Velasquez S.L."/>
            <person name="Kruys A."/>
            <person name="Hutchinson M.I."/>
            <person name="Powell A.J."/>
            <person name="Barry K."/>
            <person name="Miller A.N."/>
            <person name="Grigoriev I.V."/>
            <person name="Debuchy R."/>
            <person name="Gladieux P."/>
            <person name="Thoren M.H."/>
            <person name="Johannesson H."/>
        </authorList>
    </citation>
    <scope>NUCLEOTIDE SEQUENCE</scope>
    <source>
        <strain evidence="1">PSN293</strain>
    </source>
</reference>